<sequence length="498" mass="57253">MRIQCLVSIQQQREREREDERRMRDRPSGEATPVSTSSTFMQTVLPRLTLAKFSGKRQEWDMFWALFKTNIDEQPISSMMKYNYLLQALTGTIPSTQQTQSRAFVRREQPRPQQTHTQPQPRLQPTTGQARLKGTWQNTPRQAFQNIVTSEEEQEPETLESNVNHIANTNHSPKTLLLTGTATILSPGGPKQVKVLMDTGSELSFIDEKLVNDLNLPITGSAKLRLKTFGSNTPLDKEHRIVKVTLLDKEGGAHNYEVFDSTIIASTSSKTHLTKEDWDYRERIASFHPDYTSSLPNLGCIVSGRMSNVEAQTPALQQTMLTQNDMDTWDRYWSIESSGTNEYTGPEKDEKRMLDEKISRRFKETVVKKPDGYYVRLPWKENFNTLPQNKEMATARLRSLLKQYPPEQLAEIVNTFREQLHQGIIEEIPRTNRLSTRGRTIHYLSYHVVYTPEKRTTPKRIVFDASAHPKGRPALNDVLHQGPLMLPNICGVLMRFRI</sequence>
<feature type="compositionally biased region" description="Basic and acidic residues" evidence="1">
    <location>
        <begin position="12"/>
        <end position="28"/>
    </location>
</feature>
<feature type="non-terminal residue" evidence="2">
    <location>
        <position position="498"/>
    </location>
</feature>
<evidence type="ECO:0000256" key="1">
    <source>
        <dbReference type="SAM" id="MobiDB-lite"/>
    </source>
</evidence>
<dbReference type="AlphaFoldDB" id="A0A0D6LI52"/>
<organism evidence="2 3">
    <name type="scientific">Ancylostoma ceylanicum</name>
    <dbReference type="NCBI Taxonomy" id="53326"/>
    <lineage>
        <taxon>Eukaryota</taxon>
        <taxon>Metazoa</taxon>
        <taxon>Ecdysozoa</taxon>
        <taxon>Nematoda</taxon>
        <taxon>Chromadorea</taxon>
        <taxon>Rhabditida</taxon>
        <taxon>Rhabditina</taxon>
        <taxon>Rhabditomorpha</taxon>
        <taxon>Strongyloidea</taxon>
        <taxon>Ancylostomatidae</taxon>
        <taxon>Ancylostomatinae</taxon>
        <taxon>Ancylostoma</taxon>
    </lineage>
</organism>
<dbReference type="Proteomes" id="UP000054495">
    <property type="component" value="Unassembled WGS sequence"/>
</dbReference>
<feature type="region of interest" description="Disordered" evidence="1">
    <location>
        <begin position="10"/>
        <end position="38"/>
    </location>
</feature>
<dbReference type="PANTHER" id="PTHR47331:SF1">
    <property type="entry name" value="GAG-LIKE PROTEIN"/>
    <property type="match status" value="1"/>
</dbReference>
<dbReference type="EMBL" id="KE125272">
    <property type="protein sequence ID" value="EPB69621.1"/>
    <property type="molecule type" value="Genomic_DNA"/>
</dbReference>
<dbReference type="InterPro" id="IPR005312">
    <property type="entry name" value="DUF1759"/>
</dbReference>
<dbReference type="PANTHER" id="PTHR47331">
    <property type="entry name" value="PHD-TYPE DOMAIN-CONTAINING PROTEIN"/>
    <property type="match status" value="1"/>
</dbReference>
<name>A0A0D6LI52_9BILA</name>
<gene>
    <name evidence="2" type="ORF">ANCCEY_11284</name>
</gene>
<protein>
    <recommendedName>
        <fullName evidence="4">Peptidase A2 domain-containing protein</fullName>
    </recommendedName>
</protein>
<evidence type="ECO:0008006" key="4">
    <source>
        <dbReference type="Google" id="ProtNLM"/>
    </source>
</evidence>
<dbReference type="Pfam" id="PF03564">
    <property type="entry name" value="DUF1759"/>
    <property type="match status" value="1"/>
</dbReference>
<accession>A0A0D6LI52</accession>
<evidence type="ECO:0000313" key="3">
    <source>
        <dbReference type="Proteomes" id="UP000054495"/>
    </source>
</evidence>
<evidence type="ECO:0000313" key="2">
    <source>
        <dbReference type="EMBL" id="EPB69621.1"/>
    </source>
</evidence>
<proteinExistence type="predicted"/>
<keyword evidence="3" id="KW-1185">Reference proteome</keyword>
<feature type="compositionally biased region" description="Low complexity" evidence="1">
    <location>
        <begin position="111"/>
        <end position="127"/>
    </location>
</feature>
<feature type="region of interest" description="Disordered" evidence="1">
    <location>
        <begin position="96"/>
        <end position="127"/>
    </location>
</feature>
<reference evidence="2 3" key="1">
    <citation type="submission" date="2013-05" db="EMBL/GenBank/DDBJ databases">
        <title>Draft genome of the parasitic nematode Anyclostoma ceylanicum.</title>
        <authorList>
            <person name="Mitreva M."/>
        </authorList>
    </citation>
    <scope>NUCLEOTIDE SEQUENCE [LARGE SCALE GENOMIC DNA]</scope>
</reference>